<dbReference type="Proteomes" id="UP000748332">
    <property type="component" value="Unassembled WGS sequence"/>
</dbReference>
<organism evidence="2 3">
    <name type="scientific">Candidatus Dojkabacteria bacterium</name>
    <dbReference type="NCBI Taxonomy" id="2099670"/>
    <lineage>
        <taxon>Bacteria</taxon>
        <taxon>Candidatus Dojkabacteria</taxon>
    </lineage>
</organism>
<dbReference type="PANTHER" id="PTHR34047:SF8">
    <property type="entry name" value="PROTEIN YKFC"/>
    <property type="match status" value="1"/>
</dbReference>
<evidence type="ECO:0000313" key="2">
    <source>
        <dbReference type="EMBL" id="MCA9375302.1"/>
    </source>
</evidence>
<gene>
    <name evidence="2" type="ORF">KC622_03155</name>
</gene>
<dbReference type="PROSITE" id="PS50878">
    <property type="entry name" value="RT_POL"/>
    <property type="match status" value="1"/>
</dbReference>
<feature type="domain" description="Reverse transcriptase" evidence="1">
    <location>
        <begin position="76"/>
        <end position="308"/>
    </location>
</feature>
<evidence type="ECO:0000313" key="3">
    <source>
        <dbReference type="Proteomes" id="UP000748332"/>
    </source>
</evidence>
<dbReference type="Pfam" id="PF00078">
    <property type="entry name" value="RVT_1"/>
    <property type="match status" value="1"/>
</dbReference>
<protein>
    <submittedName>
        <fullName evidence="2">RNA-dependent DNA polymerase</fullName>
    </submittedName>
</protein>
<evidence type="ECO:0000259" key="1">
    <source>
        <dbReference type="PROSITE" id="PS50878"/>
    </source>
</evidence>
<sequence length="413" mass="47969">MNLEEYLCKVIEQESDKLILRYHAYHNGLHHDHVRNTKRLSDPPKKVVQKPDYWKEDKKFNPFYVKKKRKSIARSIAKKISKKTYKPNTPFIKQIPKTGGGVRNVSIYQIPDAAVSKIYYNRLLTKNKHRFSSFSYAYRNDRNVHFAIQDIWLDISRDARSFIAEFDFSDFFGSISHDYLKAQYKSNGFYISDEEQFVIDSFLKDRKVGIPQGTSISLFLANLVCWQLDLRFERAGLKFARYADDTVIWSPDYQKICDAFTIINEFSSSAGISINARKSDGISLLTKKELPAELKSTKTNIEFLGYSISVNSVSIKDASIKKIQKQISYLLYRNLIQPLRGKKLKGLIIPSNNEDPALLTAIMQIRRYMYGGLSGQQLRNYINGRTKRIYFKGIMSFYPLVNDKDQLRSLDGW</sequence>
<dbReference type="InterPro" id="IPR043502">
    <property type="entry name" value="DNA/RNA_pol_sf"/>
</dbReference>
<name>A0A955KV49_9BACT</name>
<feature type="non-terminal residue" evidence="2">
    <location>
        <position position="413"/>
    </location>
</feature>
<reference evidence="2" key="2">
    <citation type="journal article" date="2021" name="Microbiome">
        <title>Successional dynamics and alternative stable states in a saline activated sludge microbial community over 9 years.</title>
        <authorList>
            <person name="Wang Y."/>
            <person name="Ye J."/>
            <person name="Ju F."/>
            <person name="Liu L."/>
            <person name="Boyd J.A."/>
            <person name="Deng Y."/>
            <person name="Parks D.H."/>
            <person name="Jiang X."/>
            <person name="Yin X."/>
            <person name="Woodcroft B.J."/>
            <person name="Tyson G.W."/>
            <person name="Hugenholtz P."/>
            <person name="Polz M.F."/>
            <person name="Zhang T."/>
        </authorList>
    </citation>
    <scope>NUCLEOTIDE SEQUENCE</scope>
    <source>
        <strain evidence="2">HKST-UBA16</strain>
    </source>
</reference>
<comment type="caution">
    <text evidence="2">The sequence shown here is derived from an EMBL/GenBank/DDBJ whole genome shotgun (WGS) entry which is preliminary data.</text>
</comment>
<proteinExistence type="predicted"/>
<accession>A0A955KV49</accession>
<dbReference type="AlphaFoldDB" id="A0A955KV49"/>
<dbReference type="PANTHER" id="PTHR34047">
    <property type="entry name" value="NUCLEAR INTRON MATURASE 1, MITOCHONDRIAL-RELATED"/>
    <property type="match status" value="1"/>
</dbReference>
<dbReference type="InterPro" id="IPR000477">
    <property type="entry name" value="RT_dom"/>
</dbReference>
<dbReference type="EMBL" id="JAGQLM010000140">
    <property type="protein sequence ID" value="MCA9375302.1"/>
    <property type="molecule type" value="Genomic_DNA"/>
</dbReference>
<reference evidence="2" key="1">
    <citation type="submission" date="2020-04" db="EMBL/GenBank/DDBJ databases">
        <authorList>
            <person name="Zhang T."/>
        </authorList>
    </citation>
    <scope>NUCLEOTIDE SEQUENCE</scope>
    <source>
        <strain evidence="2">HKST-UBA16</strain>
    </source>
</reference>
<dbReference type="SUPFAM" id="SSF56672">
    <property type="entry name" value="DNA/RNA polymerases"/>
    <property type="match status" value="1"/>
</dbReference>
<dbReference type="InterPro" id="IPR051083">
    <property type="entry name" value="GrpII_Intron_Splice-Mob/Def"/>
</dbReference>